<dbReference type="EMBL" id="JBHUGI010000005">
    <property type="protein sequence ID" value="MFD1926951.1"/>
    <property type="molecule type" value="Genomic_DNA"/>
</dbReference>
<dbReference type="RefSeq" id="WP_381535610.1">
    <property type="nucleotide sequence ID" value="NZ_JBHUGI010000005.1"/>
</dbReference>
<name>A0ABW4SE67_9BACL</name>
<protein>
    <recommendedName>
        <fullName evidence="3">DUF5659 domain-containing protein</fullName>
    </recommendedName>
</protein>
<dbReference type="Proteomes" id="UP001597218">
    <property type="component" value="Unassembled WGS sequence"/>
</dbReference>
<accession>A0ABW4SE67</accession>
<reference evidence="2" key="1">
    <citation type="journal article" date="2019" name="Int. J. Syst. Evol. Microbiol.">
        <title>The Global Catalogue of Microorganisms (GCM) 10K type strain sequencing project: providing services to taxonomists for standard genome sequencing and annotation.</title>
        <authorList>
            <consortium name="The Broad Institute Genomics Platform"/>
            <consortium name="The Broad Institute Genome Sequencing Center for Infectious Disease"/>
            <person name="Wu L."/>
            <person name="Ma J."/>
        </authorList>
    </citation>
    <scope>NUCLEOTIDE SEQUENCE [LARGE SCALE GENOMIC DNA]</scope>
    <source>
        <strain evidence="2">CGMCC 4.7177</strain>
    </source>
</reference>
<gene>
    <name evidence="1" type="ORF">ACFSFY_02525</name>
</gene>
<comment type="caution">
    <text evidence="1">The sequence shown here is derived from an EMBL/GenBank/DDBJ whole genome shotgun (WGS) entry which is preliminary data.</text>
</comment>
<keyword evidence="2" id="KW-1185">Reference proteome</keyword>
<proteinExistence type="predicted"/>
<sequence length="60" mass="6985">MPNELKPINPRKTILSMRVARELLARGHRIIDIQYSRKDPGAAAYLFENSEELENYLTQL</sequence>
<evidence type="ECO:0000313" key="2">
    <source>
        <dbReference type="Proteomes" id="UP001597218"/>
    </source>
</evidence>
<evidence type="ECO:0000313" key="1">
    <source>
        <dbReference type="EMBL" id="MFD1926951.1"/>
    </source>
</evidence>
<evidence type="ECO:0008006" key="3">
    <source>
        <dbReference type="Google" id="ProtNLM"/>
    </source>
</evidence>
<organism evidence="1 2">
    <name type="scientific">Sporosarcina siberiensis</name>
    <dbReference type="NCBI Taxonomy" id="1365606"/>
    <lineage>
        <taxon>Bacteria</taxon>
        <taxon>Bacillati</taxon>
        <taxon>Bacillota</taxon>
        <taxon>Bacilli</taxon>
        <taxon>Bacillales</taxon>
        <taxon>Caryophanaceae</taxon>
        <taxon>Sporosarcina</taxon>
    </lineage>
</organism>